<evidence type="ECO:0000313" key="2">
    <source>
        <dbReference type="EMBL" id="GFM98938.1"/>
    </source>
</evidence>
<keyword evidence="3" id="KW-1185">Reference proteome</keyword>
<dbReference type="Proteomes" id="UP000498980">
    <property type="component" value="Unassembled WGS sequence"/>
</dbReference>
<gene>
    <name evidence="2" type="ORF">Sfulv_37490</name>
</gene>
<comment type="caution">
    <text evidence="2">The sequence shown here is derived from an EMBL/GenBank/DDBJ whole genome shotgun (WGS) entry which is preliminary data.</text>
</comment>
<sequence>MGVQADHEDMAEPALVRGVGGPEREVGGARRVVVEAGRGLPGERLGDIRGRQVVARLVGGGEQGVEIRVRAVGGQPQGPAVAAAALQKGGLGLRARCGVEAGEARGVVARRCGRRCGAPAPDRRGRPPGLPRSPRQAGVGLAGPGQRGLLGRTTSVPLEEGTEGNEVARVKEEKKVKGEADVPSR</sequence>
<feature type="region of interest" description="Disordered" evidence="1">
    <location>
        <begin position="1"/>
        <end position="22"/>
    </location>
</feature>
<organism evidence="2 3">
    <name type="scientific">Streptomyces fulvorobeus</name>
    <dbReference type="NCBI Taxonomy" id="284028"/>
    <lineage>
        <taxon>Bacteria</taxon>
        <taxon>Bacillati</taxon>
        <taxon>Actinomycetota</taxon>
        <taxon>Actinomycetes</taxon>
        <taxon>Kitasatosporales</taxon>
        <taxon>Streptomycetaceae</taxon>
        <taxon>Streptomyces</taxon>
    </lineage>
</organism>
<evidence type="ECO:0000256" key="1">
    <source>
        <dbReference type="SAM" id="MobiDB-lite"/>
    </source>
</evidence>
<accession>A0A7J0C996</accession>
<feature type="compositionally biased region" description="Basic and acidic residues" evidence="1">
    <location>
        <begin position="1"/>
        <end position="10"/>
    </location>
</feature>
<dbReference type="EMBL" id="BLWC01000001">
    <property type="protein sequence ID" value="GFM98938.1"/>
    <property type="molecule type" value="Genomic_DNA"/>
</dbReference>
<dbReference type="AlphaFoldDB" id="A0A7J0C996"/>
<protein>
    <submittedName>
        <fullName evidence="2">Uncharacterized protein</fullName>
    </submittedName>
</protein>
<feature type="region of interest" description="Disordered" evidence="1">
    <location>
        <begin position="116"/>
        <end position="185"/>
    </location>
</feature>
<feature type="compositionally biased region" description="Basic and acidic residues" evidence="1">
    <location>
        <begin position="166"/>
        <end position="185"/>
    </location>
</feature>
<name>A0A7J0C996_9ACTN</name>
<reference evidence="2 3" key="1">
    <citation type="submission" date="2020-05" db="EMBL/GenBank/DDBJ databases">
        <title>Whole genome shotgun sequence of Streptomyces fulvorobeus NBRC 15897.</title>
        <authorList>
            <person name="Komaki H."/>
            <person name="Tamura T."/>
        </authorList>
    </citation>
    <scope>NUCLEOTIDE SEQUENCE [LARGE SCALE GENOMIC DNA]</scope>
    <source>
        <strain evidence="2 3">NBRC 15897</strain>
    </source>
</reference>
<evidence type="ECO:0000313" key="3">
    <source>
        <dbReference type="Proteomes" id="UP000498980"/>
    </source>
</evidence>
<proteinExistence type="predicted"/>